<dbReference type="GO" id="GO:0008784">
    <property type="term" value="F:alanine racemase activity"/>
    <property type="evidence" value="ECO:0007669"/>
    <property type="project" value="InterPro"/>
</dbReference>
<evidence type="ECO:0000256" key="2">
    <source>
        <dbReference type="ARBA" id="ARBA00022898"/>
    </source>
</evidence>
<accession>A0A2H4ZPT3</accession>
<dbReference type="InterPro" id="IPR011079">
    <property type="entry name" value="Ala_racemase_C"/>
</dbReference>
<reference evidence="7" key="1">
    <citation type="submission" date="2017-10" db="EMBL/GenBank/DDBJ databases">
        <title>Paulinella longichromatophora chromatophore genome.</title>
        <authorList>
            <person name="Lhee D."/>
            <person name="Yoon H.S."/>
        </authorList>
    </citation>
    <scope>NUCLEOTIDE SEQUENCE</scope>
</reference>
<geneLocation type="plastid" evidence="7"/>
<sequence length="397" mass="43499">MSTPNVPFTTRTANNLVLSHVRQRAWVEIDKAAIASNTYNLCKLVGPKSQLMAVVKADGYGHGALNAAEAAQSGGASSYGVATLHEGIQLREGGIQAPILVLGNITQSEELRACKEWDLMPTISTVREILLCESLARWNGYIISIHIKIDTGMTRLGINWEEGVRMIKVLKELNFVKIVGIYSHLALTDQSIVAKQFTQVQKQRWVNVLHSLSQHQIGFGYRHLANSAGTLLNNELGFDMIRVGLAIYGQIPQSNLGRIHSLQPALHLRARVTLIRHVPAGVGISYGHEYITSQPSRIAVVSIGYGDGVPRVLSGKMEVLFQGECVRQVGNITMDQLMLDATNVKGLRVGSVVTLLGSSGGRQINAFDWSQKCNTIPWEILCGLKDRLPRLVLNPND</sequence>
<proteinExistence type="inferred from homology"/>
<protein>
    <submittedName>
        <fullName evidence="7">Alanine racemase</fullName>
    </submittedName>
</protein>
<dbReference type="Pfam" id="PF01168">
    <property type="entry name" value="Ala_racemase_N"/>
    <property type="match status" value="1"/>
</dbReference>
<evidence type="ECO:0000256" key="3">
    <source>
        <dbReference type="ARBA" id="ARBA00023235"/>
    </source>
</evidence>
<dbReference type="GO" id="GO:0005829">
    <property type="term" value="C:cytosol"/>
    <property type="evidence" value="ECO:0007669"/>
    <property type="project" value="TreeGrafter"/>
</dbReference>
<dbReference type="HAMAP" id="MF_01201">
    <property type="entry name" value="Ala_racemase"/>
    <property type="match status" value="1"/>
</dbReference>
<dbReference type="InterPro" id="IPR020622">
    <property type="entry name" value="Ala_racemase_pyridoxalP-BS"/>
</dbReference>
<dbReference type="SUPFAM" id="SSF50621">
    <property type="entry name" value="Alanine racemase C-terminal domain-like"/>
    <property type="match status" value="1"/>
</dbReference>
<feature type="binding site" evidence="5">
    <location>
        <position position="334"/>
    </location>
    <ligand>
        <name>substrate</name>
    </ligand>
</feature>
<dbReference type="InterPro" id="IPR009006">
    <property type="entry name" value="Ala_racemase/Decarboxylase_C"/>
</dbReference>
<evidence type="ECO:0000256" key="1">
    <source>
        <dbReference type="ARBA" id="ARBA00001933"/>
    </source>
</evidence>
<dbReference type="PANTHER" id="PTHR30511">
    <property type="entry name" value="ALANINE RACEMASE"/>
    <property type="match status" value="1"/>
</dbReference>
<dbReference type="AlphaFoldDB" id="A0A2H4ZPT3"/>
<dbReference type="EMBL" id="MG264610">
    <property type="protein sequence ID" value="AUG32546.1"/>
    <property type="molecule type" value="Genomic_DNA"/>
</dbReference>
<evidence type="ECO:0000256" key="4">
    <source>
        <dbReference type="PIRSR" id="PIRSR600821-50"/>
    </source>
</evidence>
<organism evidence="7">
    <name type="scientific">Paulinella longichromatophora</name>
    <dbReference type="NCBI Taxonomy" id="1708747"/>
    <lineage>
        <taxon>Eukaryota</taxon>
        <taxon>Sar</taxon>
        <taxon>Rhizaria</taxon>
        <taxon>Cercozoa</taxon>
        <taxon>Imbricatea</taxon>
        <taxon>Silicofilosea</taxon>
        <taxon>Euglyphida</taxon>
        <taxon>Paulinellidae</taxon>
        <taxon>Paulinella</taxon>
    </lineage>
</organism>
<feature type="domain" description="Alanine racemase C-terminal" evidence="6">
    <location>
        <begin position="265"/>
        <end position="393"/>
    </location>
</feature>
<dbReference type="PROSITE" id="PS00395">
    <property type="entry name" value="ALANINE_RACEMASE"/>
    <property type="match status" value="1"/>
</dbReference>
<evidence type="ECO:0000259" key="6">
    <source>
        <dbReference type="SMART" id="SM01005"/>
    </source>
</evidence>
<feature type="modified residue" description="N6-(pyridoxal phosphate)lysine" evidence="4">
    <location>
        <position position="56"/>
    </location>
</feature>
<name>A0A2H4ZPT3_9EUKA</name>
<dbReference type="Gene3D" id="2.40.37.10">
    <property type="entry name" value="Lyase, Ornithine Decarboxylase, Chain A, domain 1"/>
    <property type="match status" value="1"/>
</dbReference>
<dbReference type="PANTHER" id="PTHR30511:SF0">
    <property type="entry name" value="ALANINE RACEMASE, CATABOLIC-RELATED"/>
    <property type="match status" value="1"/>
</dbReference>
<dbReference type="PRINTS" id="PR00992">
    <property type="entry name" value="ALARACEMASE"/>
</dbReference>
<evidence type="ECO:0000256" key="5">
    <source>
        <dbReference type="PIRSR" id="PIRSR600821-52"/>
    </source>
</evidence>
<dbReference type="Gene3D" id="3.20.20.10">
    <property type="entry name" value="Alanine racemase"/>
    <property type="match status" value="1"/>
</dbReference>
<keyword evidence="3" id="KW-0413">Isomerase</keyword>
<dbReference type="SMART" id="SM01005">
    <property type="entry name" value="Ala_racemase_C"/>
    <property type="match status" value="1"/>
</dbReference>
<dbReference type="NCBIfam" id="TIGR00492">
    <property type="entry name" value="alr"/>
    <property type="match status" value="1"/>
</dbReference>
<dbReference type="GO" id="GO:0030632">
    <property type="term" value="P:D-alanine biosynthetic process"/>
    <property type="evidence" value="ECO:0007669"/>
    <property type="project" value="TreeGrafter"/>
</dbReference>
<dbReference type="SUPFAM" id="SSF51419">
    <property type="entry name" value="PLP-binding barrel"/>
    <property type="match status" value="1"/>
</dbReference>
<dbReference type="FunFam" id="3.20.20.10:FF:000002">
    <property type="entry name" value="Alanine racemase"/>
    <property type="match status" value="1"/>
</dbReference>
<comment type="cofactor">
    <cofactor evidence="1 4">
        <name>pyridoxal 5'-phosphate</name>
        <dbReference type="ChEBI" id="CHEBI:597326"/>
    </cofactor>
</comment>
<dbReference type="InterPro" id="IPR000821">
    <property type="entry name" value="Ala_racemase"/>
</dbReference>
<dbReference type="CDD" id="cd00430">
    <property type="entry name" value="PLPDE_III_AR"/>
    <property type="match status" value="1"/>
</dbReference>
<gene>
    <name evidence="7" type="primary">alr</name>
    <name evidence="7" type="ORF">PLO_558</name>
</gene>
<keyword evidence="2 4" id="KW-0663">Pyridoxal phosphate</keyword>
<feature type="binding site" evidence="5">
    <location>
        <position position="155"/>
    </location>
    <ligand>
        <name>substrate</name>
    </ligand>
</feature>
<dbReference type="Pfam" id="PF00842">
    <property type="entry name" value="Ala_racemase_C"/>
    <property type="match status" value="1"/>
</dbReference>
<dbReference type="InterPro" id="IPR029066">
    <property type="entry name" value="PLP-binding_barrel"/>
</dbReference>
<evidence type="ECO:0000313" key="7">
    <source>
        <dbReference type="EMBL" id="AUG32546.1"/>
    </source>
</evidence>
<keyword evidence="7" id="KW-0934">Plastid</keyword>
<dbReference type="GO" id="GO:0030170">
    <property type="term" value="F:pyridoxal phosphate binding"/>
    <property type="evidence" value="ECO:0007669"/>
    <property type="project" value="TreeGrafter"/>
</dbReference>
<dbReference type="InterPro" id="IPR001608">
    <property type="entry name" value="Ala_racemase_N"/>
</dbReference>